<feature type="compositionally biased region" description="Polar residues" evidence="5">
    <location>
        <begin position="150"/>
        <end position="162"/>
    </location>
</feature>
<feature type="compositionally biased region" description="Polar residues" evidence="5">
    <location>
        <begin position="1215"/>
        <end position="1225"/>
    </location>
</feature>
<sequence length="1225" mass="131471">MSRRKMEEELTCPICMELFHHPRRLPCGHSYCHSCIKAILDSRTEESGMYHSYFRPLICPECRDEISVDFVQGIEGLPLDFKLSKLVELVQFMKTKDGTSSSSDEDESPRSAGAVIHERQPYPTSSSGSVSLQTAQSITTVTAISREANHSNSRTTVQTCPNSLAPHLSPTTYSNGGGELGISLLPTATTSVESEQLDSVFLDSRPTSQGTSNFASSHQTVTSALAPSGVANSEGDGVDATVRFGNLLSSGPSISCPSNVTSLADGRIHFSLSSLPGNRVASPTQLNSSRQNEAQPLNAVEPSFFHQQRLSVDTRASSLPTLEATARGRNRELHGGPEFQPASSSSLSTLPIRSGPAAGAVGSRKATGSVEHGGQAEVPDLANRHPKESASGEPSSKASKPKSGLRWRNLFGSSSSSSSSWSGSDLDDSGLKDTSVAQKGKTCESNHGAPVVVPAGRATTDSTGLAARDSASRAGPSTGISVAGSSKDKKRKGWLMTRFLRSVVFSDSSSTYSDNSDEDDDDKICSNRRTDGAKGCVKSNSRAQDIKTKHAQTSCSLPNISEALNDRGASQSSVKVSRTFDNIGGSIEIHGVTNNRTQNLSKSTELKHNSTAPAAHTGLAVAKRPSVSSQTEIKEVNASYTGDCRFVGGSSKPEVSSDASHRLIRKRPSVSSQTDPKELSSSREQDGNILADISETREGQSYGCSGEGCVTRETEVKQLPIVTRSCDAQSNTDFDNQGLVCLPRGEESPRTIYDNISPNQNKSQPFSFELQNSHGETNFEAVHNPCATHSRYDNYNSGTSGNQTEDSCLDVNTSEPHQIDTLKESTTNQRARLEINSHQPGFPRQEVISQGQRHSLDANHNRTLYDNVGIEDVQLGLYWPTPSGDVARRVPGTEIEDLKTGLEQHCRHSQQQHLREALHPIAEMENLGSPSVVSSVEEPSLLTSSVAGQELSETAGGMTDLHLVELPQYNESHPPNLSSRLDLDCDSAGPEVSRYDNMNSMLNQGAVWRDVGKSRDEQGVMGEGSPASHNCENQTALGTSISEHGNQAKEEESGAFSVSLGDQVCQAVEARPRSVNISPHMRFSNGQSAPVSSDPAQNTNMGAGVKCPGERNLLGSSIISYTNRTETAQTENNNNDCKSADVGAQHRGAAHEEDCNDDADVEDEDDEENAHSSSAMLKTKKKKPRSKFTKFLTSLLSLSSSSEDEDYCREDAEDSGTTSSKSSDW</sequence>
<feature type="region of interest" description="Disordered" evidence="5">
    <location>
        <begin position="275"/>
        <end position="294"/>
    </location>
</feature>
<feature type="compositionally biased region" description="Basic and acidic residues" evidence="5">
    <location>
        <begin position="675"/>
        <end position="686"/>
    </location>
</feature>
<dbReference type="SMART" id="SM00184">
    <property type="entry name" value="RING"/>
    <property type="match status" value="1"/>
</dbReference>
<feature type="region of interest" description="Disordered" evidence="5">
    <location>
        <begin position="327"/>
        <end position="487"/>
    </location>
</feature>
<dbReference type="PROSITE" id="PS50089">
    <property type="entry name" value="ZF_RING_2"/>
    <property type="match status" value="1"/>
</dbReference>
<feature type="compositionally biased region" description="Polar residues" evidence="5">
    <location>
        <begin position="1084"/>
        <end position="1101"/>
    </location>
</feature>
<evidence type="ECO:0000256" key="1">
    <source>
        <dbReference type="ARBA" id="ARBA00022723"/>
    </source>
</evidence>
<dbReference type="PROSITE" id="PS00518">
    <property type="entry name" value="ZF_RING_1"/>
    <property type="match status" value="1"/>
</dbReference>
<dbReference type="AlphaFoldDB" id="A0AAE0YXZ2"/>
<dbReference type="SUPFAM" id="SSF57850">
    <property type="entry name" value="RING/U-box"/>
    <property type="match status" value="1"/>
</dbReference>
<dbReference type="Pfam" id="PF13445">
    <property type="entry name" value="zf-RING_UBOX"/>
    <property type="match status" value="1"/>
</dbReference>
<keyword evidence="3" id="KW-0862">Zinc</keyword>
<dbReference type="InterPro" id="IPR013083">
    <property type="entry name" value="Znf_RING/FYVE/PHD"/>
</dbReference>
<dbReference type="InterPro" id="IPR001841">
    <property type="entry name" value="Znf_RING"/>
</dbReference>
<name>A0AAE0YXZ2_9GAST</name>
<organism evidence="7 8">
    <name type="scientific">Elysia crispata</name>
    <name type="common">lettuce slug</name>
    <dbReference type="NCBI Taxonomy" id="231223"/>
    <lineage>
        <taxon>Eukaryota</taxon>
        <taxon>Metazoa</taxon>
        <taxon>Spiralia</taxon>
        <taxon>Lophotrochozoa</taxon>
        <taxon>Mollusca</taxon>
        <taxon>Gastropoda</taxon>
        <taxon>Heterobranchia</taxon>
        <taxon>Euthyneura</taxon>
        <taxon>Panpulmonata</taxon>
        <taxon>Sacoglossa</taxon>
        <taxon>Placobranchoidea</taxon>
        <taxon>Plakobranchidae</taxon>
        <taxon>Elysia</taxon>
    </lineage>
</organism>
<accession>A0AAE0YXZ2</accession>
<feature type="region of interest" description="Disordered" evidence="5">
    <location>
        <begin position="96"/>
        <end position="133"/>
    </location>
</feature>
<evidence type="ECO:0000256" key="2">
    <source>
        <dbReference type="ARBA" id="ARBA00022771"/>
    </source>
</evidence>
<feature type="compositionally biased region" description="Low complexity" evidence="5">
    <location>
        <begin position="410"/>
        <end position="424"/>
    </location>
</feature>
<dbReference type="EMBL" id="JAWDGP010005161">
    <property type="protein sequence ID" value="KAK3759183.1"/>
    <property type="molecule type" value="Genomic_DNA"/>
</dbReference>
<evidence type="ECO:0000313" key="8">
    <source>
        <dbReference type="Proteomes" id="UP001283361"/>
    </source>
</evidence>
<proteinExistence type="predicted"/>
<dbReference type="InterPro" id="IPR017907">
    <property type="entry name" value="Znf_RING_CS"/>
</dbReference>
<feature type="region of interest" description="Disordered" evidence="5">
    <location>
        <begin position="1078"/>
        <end position="1109"/>
    </location>
</feature>
<feature type="compositionally biased region" description="Acidic residues" evidence="5">
    <location>
        <begin position="1202"/>
        <end position="1214"/>
    </location>
</feature>
<dbReference type="InterPro" id="IPR027370">
    <property type="entry name" value="Znf-RING_euk"/>
</dbReference>
<feature type="compositionally biased region" description="Polar residues" evidence="5">
    <location>
        <begin position="1125"/>
        <end position="1137"/>
    </location>
</feature>
<feature type="region of interest" description="Disordered" evidence="5">
    <location>
        <begin position="1198"/>
        <end position="1225"/>
    </location>
</feature>
<feature type="compositionally biased region" description="Acidic residues" evidence="5">
    <location>
        <begin position="1154"/>
        <end position="1168"/>
    </location>
</feature>
<evidence type="ECO:0000256" key="3">
    <source>
        <dbReference type="ARBA" id="ARBA00022833"/>
    </source>
</evidence>
<feature type="region of interest" description="Disordered" evidence="5">
    <location>
        <begin position="146"/>
        <end position="172"/>
    </location>
</feature>
<evidence type="ECO:0000259" key="6">
    <source>
        <dbReference type="PROSITE" id="PS50089"/>
    </source>
</evidence>
<evidence type="ECO:0000313" key="7">
    <source>
        <dbReference type="EMBL" id="KAK3759183.1"/>
    </source>
</evidence>
<comment type="caution">
    <text evidence="7">The sequence shown here is derived from an EMBL/GenBank/DDBJ whole genome shotgun (WGS) entry which is preliminary data.</text>
</comment>
<feature type="compositionally biased region" description="Polar residues" evidence="5">
    <location>
        <begin position="122"/>
        <end position="133"/>
    </location>
</feature>
<keyword evidence="8" id="KW-1185">Reference proteome</keyword>
<evidence type="ECO:0000256" key="5">
    <source>
        <dbReference type="SAM" id="MobiDB-lite"/>
    </source>
</evidence>
<feature type="region of interest" description="Disordered" evidence="5">
    <location>
        <begin position="647"/>
        <end position="688"/>
    </location>
</feature>
<dbReference type="PANTHER" id="PTHR25462:SF296">
    <property type="entry name" value="MEIOTIC P26, ISOFORM F"/>
    <property type="match status" value="1"/>
</dbReference>
<gene>
    <name evidence="7" type="ORF">RRG08_028143</name>
</gene>
<keyword evidence="2 4" id="KW-0863">Zinc-finger</keyword>
<feature type="region of interest" description="Disordered" evidence="5">
    <location>
        <begin position="604"/>
        <end position="630"/>
    </location>
</feature>
<dbReference type="Proteomes" id="UP001283361">
    <property type="component" value="Unassembled WGS sequence"/>
</dbReference>
<dbReference type="GO" id="GO:0008270">
    <property type="term" value="F:zinc ion binding"/>
    <property type="evidence" value="ECO:0007669"/>
    <property type="project" value="UniProtKB-KW"/>
</dbReference>
<dbReference type="InterPro" id="IPR047153">
    <property type="entry name" value="TRIM45/56/19-like"/>
</dbReference>
<feature type="region of interest" description="Disordered" evidence="5">
    <location>
        <begin position="1125"/>
        <end position="1186"/>
    </location>
</feature>
<protein>
    <recommendedName>
        <fullName evidence="6">RING-type domain-containing protein</fullName>
    </recommendedName>
</protein>
<feature type="domain" description="RING-type" evidence="6">
    <location>
        <begin position="12"/>
        <end position="63"/>
    </location>
</feature>
<dbReference type="Gene3D" id="3.30.40.10">
    <property type="entry name" value="Zinc/RING finger domain, C3HC4 (zinc finger)"/>
    <property type="match status" value="1"/>
</dbReference>
<dbReference type="PANTHER" id="PTHR25462">
    <property type="entry name" value="BONUS, ISOFORM C-RELATED"/>
    <property type="match status" value="1"/>
</dbReference>
<reference evidence="7" key="1">
    <citation type="journal article" date="2023" name="G3 (Bethesda)">
        <title>A reference genome for the long-term kleptoplast-retaining sea slug Elysia crispata morphotype clarki.</title>
        <authorList>
            <person name="Eastman K.E."/>
            <person name="Pendleton A.L."/>
            <person name="Shaikh M.A."/>
            <person name="Suttiyut T."/>
            <person name="Ogas R."/>
            <person name="Tomko P."/>
            <person name="Gavelis G."/>
            <person name="Widhalm J.R."/>
            <person name="Wisecaver J.H."/>
        </authorList>
    </citation>
    <scope>NUCLEOTIDE SEQUENCE</scope>
    <source>
        <strain evidence="7">ECLA1</strain>
    </source>
</reference>
<evidence type="ECO:0000256" key="4">
    <source>
        <dbReference type="PROSITE-ProRule" id="PRU00175"/>
    </source>
</evidence>
<keyword evidence="1" id="KW-0479">Metal-binding</keyword>